<protein>
    <recommendedName>
        <fullName evidence="2">ribonuclease H</fullName>
        <ecNumber evidence="2">3.1.26.4</ecNumber>
    </recommendedName>
</protein>
<evidence type="ECO:0000256" key="6">
    <source>
        <dbReference type="ARBA" id="ARBA00022759"/>
    </source>
</evidence>
<comment type="caution">
    <text evidence="12">The sequence shown here is derived from an EMBL/GenBank/DDBJ whole genome shotgun (WGS) entry which is preliminary data.</text>
</comment>
<evidence type="ECO:0000313" key="13">
    <source>
        <dbReference type="Proteomes" id="UP000324091"/>
    </source>
</evidence>
<organism evidence="12 13">
    <name type="scientific">Takifugu flavidus</name>
    <name type="common">sansaifugu</name>
    <dbReference type="NCBI Taxonomy" id="433684"/>
    <lineage>
        <taxon>Eukaryota</taxon>
        <taxon>Metazoa</taxon>
        <taxon>Chordata</taxon>
        <taxon>Craniata</taxon>
        <taxon>Vertebrata</taxon>
        <taxon>Euteleostomi</taxon>
        <taxon>Actinopterygii</taxon>
        <taxon>Neopterygii</taxon>
        <taxon>Teleostei</taxon>
        <taxon>Neoteleostei</taxon>
        <taxon>Acanthomorphata</taxon>
        <taxon>Eupercaria</taxon>
        <taxon>Tetraodontiformes</taxon>
        <taxon>Tetradontoidea</taxon>
        <taxon>Tetraodontidae</taxon>
        <taxon>Takifugu</taxon>
    </lineage>
</organism>
<keyword evidence="5" id="KW-0540">Nuclease</keyword>
<evidence type="ECO:0000256" key="8">
    <source>
        <dbReference type="SAM" id="MobiDB-lite"/>
    </source>
</evidence>
<keyword evidence="6" id="KW-0255">Endonuclease</keyword>
<feature type="compositionally biased region" description="Polar residues" evidence="8">
    <location>
        <begin position="79"/>
        <end position="90"/>
    </location>
</feature>
<dbReference type="Gene3D" id="3.30.70.270">
    <property type="match status" value="2"/>
</dbReference>
<dbReference type="EC" id="3.1.26.4" evidence="2"/>
<dbReference type="InterPro" id="IPR043502">
    <property type="entry name" value="DNA/RNA_pol_sf"/>
</dbReference>
<dbReference type="PANTHER" id="PTHR33064:SF37">
    <property type="entry name" value="RIBONUCLEASE H"/>
    <property type="match status" value="1"/>
</dbReference>
<name>A0A5C6NJZ9_9TELE</name>
<feature type="region of interest" description="Disordered" evidence="8">
    <location>
        <begin position="1"/>
        <end position="113"/>
    </location>
</feature>
<dbReference type="Pfam" id="PF00078">
    <property type="entry name" value="RVT_1"/>
    <property type="match status" value="1"/>
</dbReference>
<dbReference type="Gene3D" id="2.30.30.850">
    <property type="match status" value="1"/>
</dbReference>
<evidence type="ECO:0000256" key="5">
    <source>
        <dbReference type="ARBA" id="ARBA00022722"/>
    </source>
</evidence>
<gene>
    <name evidence="12" type="ORF">D4764_20G0009810</name>
</gene>
<evidence type="ECO:0000259" key="10">
    <source>
        <dbReference type="Pfam" id="PF17919"/>
    </source>
</evidence>
<evidence type="ECO:0000256" key="7">
    <source>
        <dbReference type="ARBA" id="ARBA00022801"/>
    </source>
</evidence>
<dbReference type="Pfam" id="PF17919">
    <property type="entry name" value="RT_RNaseH_2"/>
    <property type="match status" value="1"/>
</dbReference>
<keyword evidence="13" id="KW-1185">Reference proteome</keyword>
<feature type="domain" description="Reverse transcriptase" evidence="9">
    <location>
        <begin position="474"/>
        <end position="531"/>
    </location>
</feature>
<dbReference type="InterPro" id="IPR000477">
    <property type="entry name" value="RT_dom"/>
</dbReference>
<feature type="compositionally biased region" description="Pro residues" evidence="8">
    <location>
        <begin position="43"/>
        <end position="63"/>
    </location>
</feature>
<dbReference type="Pfam" id="PF18697">
    <property type="entry name" value="MLVIN_C"/>
    <property type="match status" value="1"/>
</dbReference>
<dbReference type="GO" id="GO:0016787">
    <property type="term" value="F:hydrolase activity"/>
    <property type="evidence" value="ECO:0007669"/>
    <property type="project" value="UniProtKB-KW"/>
</dbReference>
<keyword evidence="7" id="KW-0378">Hydrolase</keyword>
<dbReference type="InterPro" id="IPR040643">
    <property type="entry name" value="MLVIN_C"/>
</dbReference>
<dbReference type="GO" id="GO:0004519">
    <property type="term" value="F:endonuclease activity"/>
    <property type="evidence" value="ECO:0007669"/>
    <property type="project" value="UniProtKB-KW"/>
</dbReference>
<evidence type="ECO:0000259" key="11">
    <source>
        <dbReference type="Pfam" id="PF18697"/>
    </source>
</evidence>
<accession>A0A5C6NJZ9</accession>
<dbReference type="InterPro" id="IPR043128">
    <property type="entry name" value="Rev_trsase/Diguanyl_cyclase"/>
</dbReference>
<dbReference type="InterPro" id="IPR041577">
    <property type="entry name" value="RT_RNaseH_2"/>
</dbReference>
<dbReference type="Proteomes" id="UP000324091">
    <property type="component" value="Chromosome 20"/>
</dbReference>
<evidence type="ECO:0000256" key="4">
    <source>
        <dbReference type="ARBA" id="ARBA00022695"/>
    </source>
</evidence>
<evidence type="ECO:0000256" key="2">
    <source>
        <dbReference type="ARBA" id="ARBA00012180"/>
    </source>
</evidence>
<dbReference type="Gene3D" id="3.10.20.370">
    <property type="match status" value="1"/>
</dbReference>
<dbReference type="EMBL" id="RHFK02000013">
    <property type="protein sequence ID" value="TWW66949.1"/>
    <property type="molecule type" value="Genomic_DNA"/>
</dbReference>
<feature type="domain" description="Murine leukemia virus integrase C-terminal" evidence="11">
    <location>
        <begin position="705"/>
        <end position="759"/>
    </location>
</feature>
<dbReference type="SUPFAM" id="SSF56672">
    <property type="entry name" value="DNA/RNA polymerases"/>
    <property type="match status" value="1"/>
</dbReference>
<dbReference type="PANTHER" id="PTHR33064">
    <property type="entry name" value="POL PROTEIN"/>
    <property type="match status" value="1"/>
</dbReference>
<feature type="domain" description="Reverse transcriptase/retrotransposon-derived protein RNase H-like" evidence="10">
    <location>
        <begin position="566"/>
        <end position="626"/>
    </location>
</feature>
<dbReference type="Gene3D" id="3.10.10.10">
    <property type="entry name" value="HIV Type 1 Reverse Transcriptase, subunit A, domain 1"/>
    <property type="match status" value="1"/>
</dbReference>
<reference evidence="12 13" key="1">
    <citation type="submission" date="2019-04" db="EMBL/GenBank/DDBJ databases">
        <title>Chromosome genome assembly for Takifugu flavidus.</title>
        <authorList>
            <person name="Xiao S."/>
        </authorList>
    </citation>
    <scope>NUCLEOTIDE SEQUENCE [LARGE SCALE GENOMIC DNA]</scope>
    <source>
        <strain evidence="12">HTHZ2018</strain>
        <tissue evidence="12">Muscle</tissue>
    </source>
</reference>
<feature type="compositionally biased region" description="Polar residues" evidence="8">
    <location>
        <begin position="22"/>
        <end position="37"/>
    </location>
</feature>
<evidence type="ECO:0000256" key="3">
    <source>
        <dbReference type="ARBA" id="ARBA00022679"/>
    </source>
</evidence>
<dbReference type="GO" id="GO:0016779">
    <property type="term" value="F:nucleotidyltransferase activity"/>
    <property type="evidence" value="ECO:0007669"/>
    <property type="project" value="UniProtKB-KW"/>
</dbReference>
<evidence type="ECO:0000259" key="9">
    <source>
        <dbReference type="Pfam" id="PF00078"/>
    </source>
</evidence>
<comment type="similarity">
    <text evidence="1">Belongs to the beta type-B retroviral polymerase family. HERV class-II K(HML-2) pol subfamily.</text>
</comment>
<evidence type="ECO:0000256" key="1">
    <source>
        <dbReference type="ARBA" id="ARBA00010879"/>
    </source>
</evidence>
<dbReference type="InterPro" id="IPR051320">
    <property type="entry name" value="Viral_Replic_Matur_Polypro"/>
</dbReference>
<dbReference type="AlphaFoldDB" id="A0A5C6NJZ9"/>
<sequence length="819" mass="90441">MGKTGQYASPPPPPPSLYPSLQNDWSANAGQSTSLETTYPPSANYPPPYIPSPGLPNPPPPHTPQRAPSPLLPPPPTSEEMQQLSTSQPQPAVHGLSPDGTFSPLSTRGMRERDNRPVSAVVTLPMVQFAAVKGVFSHWQPATINWETAMVGDDLRDVAYRDFLTRLVTKAKDEGPQEYFHRLMTVYHNHSGMTKPDPYPGPETTPYETLLKQQFIQGLQHPLGQLVKDSCIGWSDADTRLSRVVKHADHQYKRQQEKKTATDDEDTVTVTALNGSNVPHVSLARSHKDEWKDIGPWTRLCEEATDWEQTHDPKVLFSPSLHVYCTDWSTAVPATPTVLVIQENTIQTLEASEGIQPVFDSLLAAGVIVPCPNSPVNSPILPVKKYRPPPAPEEWRFVQDLTAVNAAVQSRAPLVPNLYTILSTIPSNATWFSVIELSNAFFSVPVHPDSQYWFAFQFRQGATHSLECHKATDGSALLQYIDDLLLCAPTRTQCVQDTVTLLTRLAKEGHKVSRTKMQYAQQIVTFLGHKISRDGKALVFVPNFSKVVKPSNVLSRSIPMGAKIQWTPEPLAAFTYLKLTLQTPPTLGIPYPDRPFTQTVDERQGCMTSVLLQEHGGSLRPVAYSSLAAAEKAVVASRDLVTYSLLVPHMVTAILHEQRTSHLSAAREHTRGCSGKGSGCSPSTVTHHIRGQVKAALPTPAEELHNLKPGDYVVLKDFRRTRWNQKRWQGPFQILLVTQTAVKVAERATWIHASHCKRVPEPKEPVSRETQATVKSGAPTAIVEWDLLGGASVTGENCQLLRMGDTFSCHVQNLVTTPL</sequence>
<evidence type="ECO:0000313" key="12">
    <source>
        <dbReference type="EMBL" id="TWW66949.1"/>
    </source>
</evidence>
<keyword evidence="3" id="KW-0808">Transferase</keyword>
<keyword evidence="4" id="KW-0548">Nucleotidyltransferase</keyword>
<proteinExistence type="inferred from homology"/>